<dbReference type="EMBL" id="CP096203">
    <property type="protein sequence ID" value="UPQ76756.1"/>
    <property type="molecule type" value="Genomic_DNA"/>
</dbReference>
<evidence type="ECO:0008006" key="3">
    <source>
        <dbReference type="Google" id="ProtNLM"/>
    </source>
</evidence>
<name>A0ABY4K7J5_9FLAO</name>
<evidence type="ECO:0000313" key="2">
    <source>
        <dbReference type="Proteomes" id="UP000830552"/>
    </source>
</evidence>
<gene>
    <name evidence="1" type="ORF">M0D58_04200</name>
</gene>
<sequence length="139" mass="16319">MEDFKNILQKKFSKTGDSELINYHYESGNISLNVKLHENDNLNIQFKTEILYAKNIEIRPPFNIGYFECIKLSDVLKVENNHYSFSGDFVDIMKAQRKKINLAFGLPIKNYTHLITFCNSSINLAFIVNENDNYKFDFF</sequence>
<dbReference type="Proteomes" id="UP000830552">
    <property type="component" value="Chromosome"/>
</dbReference>
<keyword evidence="2" id="KW-1185">Reference proteome</keyword>
<proteinExistence type="predicted"/>
<accession>A0ABY4K7J5</accession>
<protein>
    <recommendedName>
        <fullName evidence="3">Immunity protein 50</fullName>
    </recommendedName>
</protein>
<organism evidence="1 2">
    <name type="scientific">Chryseobacterium nepalense</name>
    <dbReference type="NCBI Taxonomy" id="1854498"/>
    <lineage>
        <taxon>Bacteria</taxon>
        <taxon>Pseudomonadati</taxon>
        <taxon>Bacteroidota</taxon>
        <taxon>Flavobacteriia</taxon>
        <taxon>Flavobacteriales</taxon>
        <taxon>Weeksellaceae</taxon>
        <taxon>Chryseobacterium group</taxon>
        <taxon>Chryseobacterium</taxon>
    </lineage>
</organism>
<reference evidence="1" key="1">
    <citation type="submission" date="2022-04" db="EMBL/GenBank/DDBJ databases">
        <title>Evolutionary, genomic, and biogeographic characterization of Chryseobacterium nepalense represented by a plastic-degrading bacterium AC3.</title>
        <authorList>
            <person name="Yin Z."/>
            <person name="Liu X."/>
            <person name="Wang D."/>
            <person name="Xie Z."/>
        </authorList>
    </citation>
    <scope>NUCLEOTIDE SEQUENCE</scope>
    <source>
        <strain evidence="1">AC3</strain>
    </source>
</reference>
<dbReference type="RefSeq" id="WP_248393747.1">
    <property type="nucleotide sequence ID" value="NZ_CP096203.1"/>
</dbReference>
<evidence type="ECO:0000313" key="1">
    <source>
        <dbReference type="EMBL" id="UPQ76756.1"/>
    </source>
</evidence>